<sequence length="212" mass="23139">MAQIPSTYPFTASRRIVSTHDPATGRAVFSNLPENPPVGQIPSAGAKTEPSRNVRVYSTNTFPVSGLSPASQVTTEEDANLDVKEYEDELEHPHPPDGSRPGQTTCRVLEMAPGDAAPMHRTITFDYGVVIDGEVEWELDSGETKVLKKGDMCIQRGTAHAWKNVTPVENNNGWARIFFVMLASEKIRVTDGRELGYGFGLSRHGEGSNSPK</sequence>
<dbReference type="SUPFAM" id="SSF51182">
    <property type="entry name" value="RmlC-like cupins"/>
    <property type="match status" value="1"/>
</dbReference>
<proteinExistence type="predicted"/>
<dbReference type="RefSeq" id="XP_040732662.1">
    <property type="nucleotide sequence ID" value="XM_040876493.1"/>
</dbReference>
<dbReference type="InterPro" id="IPR047142">
    <property type="entry name" value="OryJ/VirC-like"/>
</dbReference>
<dbReference type="PANTHER" id="PTHR36156">
    <property type="entry name" value="SLR2101 PROTEIN"/>
    <property type="match status" value="1"/>
</dbReference>
<evidence type="ECO:0000313" key="3">
    <source>
        <dbReference type="EMBL" id="RAO68146.1"/>
    </source>
</evidence>
<dbReference type="CDD" id="cd02231">
    <property type="entry name" value="cupin_BLL6423-like"/>
    <property type="match status" value="1"/>
</dbReference>
<dbReference type="EMBL" id="MIKG01000007">
    <property type="protein sequence ID" value="RAO68146.1"/>
    <property type="molecule type" value="Genomic_DNA"/>
</dbReference>
<evidence type="ECO:0000313" key="4">
    <source>
        <dbReference type="Proteomes" id="UP000249363"/>
    </source>
</evidence>
<evidence type="ECO:0000256" key="1">
    <source>
        <dbReference type="SAM" id="MobiDB-lite"/>
    </source>
</evidence>
<dbReference type="PANTHER" id="PTHR36156:SF3">
    <property type="entry name" value="CUPIN 2 CONSERVED BARREL DOMAIN-CONTAINING PROTEIN"/>
    <property type="match status" value="1"/>
</dbReference>
<dbReference type="Proteomes" id="UP000249363">
    <property type="component" value="Unassembled WGS sequence"/>
</dbReference>
<reference evidence="3 4" key="1">
    <citation type="journal article" date="2017" name="Biotechnol. Biofuels">
        <title>Differential beta-glucosidase expression as a function of carbon source availability in Talaromyces amestolkiae: a genomic and proteomic approach.</title>
        <authorList>
            <person name="de Eugenio L.I."/>
            <person name="Mendez-Liter J.A."/>
            <person name="Nieto-Dominguez M."/>
            <person name="Alonso L."/>
            <person name="Gil-Munoz J."/>
            <person name="Barriuso J."/>
            <person name="Prieto A."/>
            <person name="Martinez M.J."/>
        </authorList>
    </citation>
    <scope>NUCLEOTIDE SEQUENCE [LARGE SCALE GENOMIC DNA]</scope>
    <source>
        <strain evidence="3 4">CIB</strain>
    </source>
</reference>
<keyword evidence="4" id="KW-1185">Reference proteome</keyword>
<name>A0A364KX59_TALAM</name>
<accession>A0A364KX59</accession>
<feature type="domain" description="Cupin type-2" evidence="2">
    <location>
        <begin position="108"/>
        <end position="167"/>
    </location>
</feature>
<organism evidence="3 4">
    <name type="scientific">Talaromyces amestolkiae</name>
    <dbReference type="NCBI Taxonomy" id="1196081"/>
    <lineage>
        <taxon>Eukaryota</taxon>
        <taxon>Fungi</taxon>
        <taxon>Dikarya</taxon>
        <taxon>Ascomycota</taxon>
        <taxon>Pezizomycotina</taxon>
        <taxon>Eurotiomycetes</taxon>
        <taxon>Eurotiomycetidae</taxon>
        <taxon>Eurotiales</taxon>
        <taxon>Trichocomaceae</taxon>
        <taxon>Talaromyces</taxon>
        <taxon>Talaromyces sect. Talaromyces</taxon>
    </lineage>
</organism>
<dbReference type="GeneID" id="63793374"/>
<dbReference type="InterPro" id="IPR014710">
    <property type="entry name" value="RmlC-like_jellyroll"/>
</dbReference>
<dbReference type="InterPro" id="IPR011051">
    <property type="entry name" value="RmlC_Cupin_sf"/>
</dbReference>
<dbReference type="Gene3D" id="2.60.120.10">
    <property type="entry name" value="Jelly Rolls"/>
    <property type="match status" value="1"/>
</dbReference>
<evidence type="ECO:0000259" key="2">
    <source>
        <dbReference type="Pfam" id="PF07883"/>
    </source>
</evidence>
<dbReference type="InterPro" id="IPR013096">
    <property type="entry name" value="Cupin_2"/>
</dbReference>
<dbReference type="STRING" id="1196081.A0A364KX59"/>
<gene>
    <name evidence="3" type="ORF">BHQ10_004158</name>
</gene>
<dbReference type="Pfam" id="PF07883">
    <property type="entry name" value="Cupin_2"/>
    <property type="match status" value="1"/>
</dbReference>
<feature type="region of interest" description="Disordered" evidence="1">
    <location>
        <begin position="25"/>
        <end position="51"/>
    </location>
</feature>
<protein>
    <recommendedName>
        <fullName evidence="2">Cupin type-2 domain-containing protein</fullName>
    </recommendedName>
</protein>
<dbReference type="OrthoDB" id="5840532at2759"/>
<comment type="caution">
    <text evidence="3">The sequence shown here is derived from an EMBL/GenBank/DDBJ whole genome shotgun (WGS) entry which is preliminary data.</text>
</comment>
<dbReference type="AlphaFoldDB" id="A0A364KX59"/>